<proteinExistence type="predicted"/>
<sequence length="78" mass="8469">MDLLLDENSHDIVFVNGQTPVTQGQVQIVAQRLKIKLWTFLGGVVLEPGRRGGPTAKESSPRWPEQGDGGHHLSTPLG</sequence>
<evidence type="ECO:0000313" key="2">
    <source>
        <dbReference type="EMBL" id="AGR89492.1"/>
    </source>
</evidence>
<gene>
    <name evidence="2" type="ORF">PAK_P500022</name>
</gene>
<accession>V5JXR1</accession>
<dbReference type="GeneID" id="17778538"/>
<organism evidence="2 3">
    <name type="scientific">Pseudomonas phage PAK_P5</name>
    <dbReference type="NCBI Taxonomy" id="1327964"/>
    <lineage>
        <taxon>Viruses</taxon>
        <taxon>Duplodnaviria</taxon>
        <taxon>Heunggongvirae</taxon>
        <taxon>Uroviricota</taxon>
        <taxon>Caudoviricetes</taxon>
        <taxon>Vandenendeviridae</taxon>
        <taxon>Nankokuvirus</taxon>
        <taxon>Nankokuvirus PAKP3</taxon>
    </lineage>
</organism>
<feature type="region of interest" description="Disordered" evidence="1">
    <location>
        <begin position="49"/>
        <end position="78"/>
    </location>
</feature>
<protein>
    <submittedName>
        <fullName evidence="2">Uncharacterized protein</fullName>
    </submittedName>
</protein>
<dbReference type="Proteomes" id="UP000018640">
    <property type="component" value="Segment"/>
</dbReference>
<name>V5JXR1_9CAUD</name>
<evidence type="ECO:0000313" key="3">
    <source>
        <dbReference type="Proteomes" id="UP000018640"/>
    </source>
</evidence>
<dbReference type="EMBL" id="KC862301">
    <property type="protein sequence ID" value="AGR89492.1"/>
    <property type="molecule type" value="Genomic_DNA"/>
</dbReference>
<reference evidence="2 3" key="1">
    <citation type="journal article" date="2013" name="Antimicrob. Agents Chemother.">
        <title>Predicting in vivo efficacy of therapeutic bacteriophages used to treat pulmonary infections.</title>
        <authorList>
            <person name="Henry M."/>
            <person name="Lavigne R."/>
            <person name="Debarbieux L."/>
        </authorList>
    </citation>
    <scope>NUCLEOTIDE SEQUENCE [LARGE SCALE GENOMIC DNA]</scope>
</reference>
<evidence type="ECO:0000256" key="1">
    <source>
        <dbReference type="SAM" id="MobiDB-lite"/>
    </source>
</evidence>
<dbReference type="RefSeq" id="YP_008856898.1">
    <property type="nucleotide sequence ID" value="NC_022966.1"/>
</dbReference>
<dbReference type="KEGG" id="vg:17778538"/>